<dbReference type="Proteomes" id="UP001440984">
    <property type="component" value="Unassembled WGS sequence"/>
</dbReference>
<evidence type="ECO:0000256" key="4">
    <source>
        <dbReference type="ARBA" id="ARBA00022729"/>
    </source>
</evidence>
<evidence type="ECO:0000313" key="5">
    <source>
        <dbReference type="EMBL" id="MEQ0565843.1"/>
    </source>
</evidence>
<comment type="caution">
    <text evidence="5">The sequence shown here is derived from an EMBL/GenBank/DDBJ whole genome shotgun (WGS) entry which is preliminary data.</text>
</comment>
<dbReference type="PANTHER" id="PTHR43649">
    <property type="entry name" value="ARABINOSE-BINDING PROTEIN-RELATED"/>
    <property type="match status" value="1"/>
</dbReference>
<dbReference type="PANTHER" id="PTHR43649:SF31">
    <property type="entry name" value="SN-GLYCEROL-3-PHOSPHATE-BINDING PERIPLASMIC PROTEIN UGPB"/>
    <property type="match status" value="1"/>
</dbReference>
<evidence type="ECO:0000256" key="2">
    <source>
        <dbReference type="ARBA" id="ARBA00008520"/>
    </source>
</evidence>
<comment type="subcellular location">
    <subcellularLocation>
        <location evidence="1">Cell envelope</location>
    </subcellularLocation>
</comment>
<sequence>MPTDIDVWLQASPNNTLPEFGDPLVLAAESFNRAHPGYRVRIRRIEAHLLPQKVAEAVEHGNPPDIAEYMYSSMQTALDTRAANGDPLFVPVERAIDGRAKILGEPVVVDDLVPAVRDYYTVGGELAAIPTFVSTNILFANRTVLAAAGIERLPSTWAELEAACAAVAALPDGPGHGVSWPNYGWVFHQELAGQRGVLVNNGNGRSGRATRVFLDSPELLAYARWWKRMLDDGHYLPTEELHYFTTMQAFARQEIAFVVSSSAIGRMLGEMAAEAGFELTAGQLPRPVADCSPGGPVAGEALFLARGLAKEKEDGALAFLQHQLNDVHAVARLYDPASPMTSLPITLAALGQATADEWPEPFPGYRAAIEQVTTAERTPAGAGPVAGNLNGINIALTEAMADVLLEGAEPAARFRLATEQAQRVLDRYNAAALAYPPRTPDELEAG</sequence>
<evidence type="ECO:0000256" key="1">
    <source>
        <dbReference type="ARBA" id="ARBA00004196"/>
    </source>
</evidence>
<keyword evidence="6" id="KW-1185">Reference proteome</keyword>
<dbReference type="Gene3D" id="3.40.190.10">
    <property type="entry name" value="Periplasmic binding protein-like II"/>
    <property type="match status" value="2"/>
</dbReference>
<accession>A0ABV0LU68</accession>
<dbReference type="SUPFAM" id="SSF53850">
    <property type="entry name" value="Periplasmic binding protein-like II"/>
    <property type="match status" value="1"/>
</dbReference>
<comment type="similarity">
    <text evidence="2">Belongs to the bacterial solute-binding protein 1 family.</text>
</comment>
<proteinExistence type="inferred from homology"/>
<evidence type="ECO:0000256" key="3">
    <source>
        <dbReference type="ARBA" id="ARBA00022448"/>
    </source>
</evidence>
<keyword evidence="4" id="KW-0732">Signal</keyword>
<name>A0ABV0LU68_9PSEU</name>
<dbReference type="Pfam" id="PF13416">
    <property type="entry name" value="SBP_bac_8"/>
    <property type="match status" value="1"/>
</dbReference>
<organism evidence="5 6">
    <name type="scientific">Amycolatopsis melonis</name>
    <dbReference type="NCBI Taxonomy" id="3156488"/>
    <lineage>
        <taxon>Bacteria</taxon>
        <taxon>Bacillati</taxon>
        <taxon>Actinomycetota</taxon>
        <taxon>Actinomycetes</taxon>
        <taxon>Pseudonocardiales</taxon>
        <taxon>Pseudonocardiaceae</taxon>
        <taxon>Amycolatopsis</taxon>
    </lineage>
</organism>
<dbReference type="InterPro" id="IPR006059">
    <property type="entry name" value="SBP"/>
</dbReference>
<keyword evidence="3" id="KW-0813">Transport</keyword>
<gene>
    <name evidence="5" type="ORF">ABJI51_42770</name>
</gene>
<reference evidence="5 6" key="1">
    <citation type="submission" date="2024-05" db="EMBL/GenBank/DDBJ databases">
        <authorList>
            <person name="Zhao H."/>
            <person name="Xu Y."/>
            <person name="Lin S."/>
            <person name="Spain J.C."/>
            <person name="Zhou N.-Y."/>
        </authorList>
    </citation>
    <scope>NUCLEOTIDE SEQUENCE [LARGE SCALE GENOMIC DNA]</scope>
    <source>
        <strain evidence="5 6">NEAU-NG30</strain>
    </source>
</reference>
<protein>
    <submittedName>
        <fullName evidence="5">Extracellular solute-binding protein</fullName>
    </submittedName>
</protein>
<dbReference type="RefSeq" id="WP_348956935.1">
    <property type="nucleotide sequence ID" value="NZ_JBDZYD010000024.1"/>
</dbReference>
<dbReference type="InterPro" id="IPR050490">
    <property type="entry name" value="Bact_solute-bd_prot1"/>
</dbReference>
<evidence type="ECO:0000313" key="6">
    <source>
        <dbReference type="Proteomes" id="UP001440984"/>
    </source>
</evidence>
<dbReference type="EMBL" id="JBDZYD010000024">
    <property type="protein sequence ID" value="MEQ0565843.1"/>
    <property type="molecule type" value="Genomic_DNA"/>
</dbReference>